<keyword evidence="2" id="KW-0812">Transmembrane</keyword>
<evidence type="ECO:0008006" key="5">
    <source>
        <dbReference type="Google" id="ProtNLM"/>
    </source>
</evidence>
<feature type="compositionally biased region" description="Low complexity" evidence="1">
    <location>
        <begin position="261"/>
        <end position="275"/>
    </location>
</feature>
<organism evidence="3 4">
    <name type="scientific">Flavobacterium suzhouense</name>
    <dbReference type="NCBI Taxonomy" id="1529638"/>
    <lineage>
        <taxon>Bacteria</taxon>
        <taxon>Pseudomonadati</taxon>
        <taxon>Bacteroidota</taxon>
        <taxon>Flavobacteriia</taxon>
        <taxon>Flavobacteriales</taxon>
        <taxon>Flavobacteriaceae</taxon>
        <taxon>Flavobacterium</taxon>
    </lineage>
</organism>
<feature type="transmembrane region" description="Helical" evidence="2">
    <location>
        <begin position="51"/>
        <end position="75"/>
    </location>
</feature>
<dbReference type="Proteomes" id="UP001597480">
    <property type="component" value="Unassembled WGS sequence"/>
</dbReference>
<keyword evidence="4" id="KW-1185">Reference proteome</keyword>
<evidence type="ECO:0000313" key="3">
    <source>
        <dbReference type="EMBL" id="MFD2601957.1"/>
    </source>
</evidence>
<accession>A0ABW5NVS5</accession>
<feature type="region of interest" description="Disordered" evidence="1">
    <location>
        <begin position="82"/>
        <end position="280"/>
    </location>
</feature>
<feature type="compositionally biased region" description="Basic and acidic residues" evidence="1">
    <location>
        <begin position="82"/>
        <end position="91"/>
    </location>
</feature>
<reference evidence="4" key="1">
    <citation type="journal article" date="2019" name="Int. J. Syst. Evol. Microbiol.">
        <title>The Global Catalogue of Microorganisms (GCM) 10K type strain sequencing project: providing services to taxonomists for standard genome sequencing and annotation.</title>
        <authorList>
            <consortium name="The Broad Institute Genomics Platform"/>
            <consortium name="The Broad Institute Genome Sequencing Center for Infectious Disease"/>
            <person name="Wu L."/>
            <person name="Ma J."/>
        </authorList>
    </citation>
    <scope>NUCLEOTIDE SEQUENCE [LARGE SCALE GENOMIC DNA]</scope>
    <source>
        <strain evidence="4">KCTC 42107</strain>
    </source>
</reference>
<comment type="caution">
    <text evidence="3">The sequence shown here is derived from an EMBL/GenBank/DDBJ whole genome shotgun (WGS) entry which is preliminary data.</text>
</comment>
<proteinExistence type="predicted"/>
<sequence length="563" mass="62334">MLSIPKAMEAKKDIGKVIREKLDSLDRQPNDAMWGAISADLDKQQKKKRKFFPFFWLYIISCTVAGITVAAYVLFNTENTDKKDNSQRKETINTTVTSEDSKNAESNTISTPTPSGSNTSENRIAAENNTVSISTTKTEGNTTMPSKNVKNTVNDSKASHKNSAAKVTIQSSSVKTKQKQARTNNNISNKHSQPETAYTEKNKPVKSKKTSKTDTAATDHIATLGNKSKNANRSDALNKNTTAKNNQRTEKTDTINDSSLAATTNNDNAATNDKTSSSAIETKNIGNGNIESITDTTKVAADSLKVTVPTEEAKKEDENKKDSIPPVPYTKFSVYAYGGPSYFSFPNRTVVTDSTTSDINTKSTTRFGVLFGYHFNHKLSIRTGVSVYKLKQSANGIKLNYTMESTGTEIGIMPPDNFTWIDYSDGVTNGSVIDKLATVSVNNYDAIINIDRELSYLEIPLEVNYNLFDRRFGVNLFGGGSMLLLNKNEVTAYNENGKMYLGKWNAAEKTSFTGTLGLGLYYKIRPSFLVNTEPVFNYYFNSYSDSKPYSFTFRIGLQYNFDF</sequence>
<name>A0ABW5NVS5_9FLAO</name>
<dbReference type="EMBL" id="JBHUMD010000007">
    <property type="protein sequence ID" value="MFD2601957.1"/>
    <property type="molecule type" value="Genomic_DNA"/>
</dbReference>
<feature type="compositionally biased region" description="Polar residues" evidence="1">
    <location>
        <begin position="225"/>
        <end position="246"/>
    </location>
</feature>
<dbReference type="InterPro" id="IPR011250">
    <property type="entry name" value="OMP/PagP_B-barrel"/>
</dbReference>
<gene>
    <name evidence="3" type="ORF">ACFSR3_07810</name>
</gene>
<feature type="compositionally biased region" description="Polar residues" evidence="1">
    <location>
        <begin position="168"/>
        <end position="196"/>
    </location>
</feature>
<dbReference type="SUPFAM" id="SSF56925">
    <property type="entry name" value="OMPA-like"/>
    <property type="match status" value="1"/>
</dbReference>
<protein>
    <recommendedName>
        <fullName evidence="5">Outer membrane protein beta-barrel domain-containing protein</fullName>
    </recommendedName>
</protein>
<dbReference type="RefSeq" id="WP_379820460.1">
    <property type="nucleotide sequence ID" value="NZ_JBHUMD010000007.1"/>
</dbReference>
<keyword evidence="2" id="KW-1133">Transmembrane helix</keyword>
<feature type="compositionally biased region" description="Polar residues" evidence="1">
    <location>
        <begin position="92"/>
        <end position="156"/>
    </location>
</feature>
<evidence type="ECO:0000256" key="1">
    <source>
        <dbReference type="SAM" id="MobiDB-lite"/>
    </source>
</evidence>
<evidence type="ECO:0000313" key="4">
    <source>
        <dbReference type="Proteomes" id="UP001597480"/>
    </source>
</evidence>
<keyword evidence="2" id="KW-0472">Membrane</keyword>
<evidence type="ECO:0000256" key="2">
    <source>
        <dbReference type="SAM" id="Phobius"/>
    </source>
</evidence>